<reference evidence="4 5" key="1">
    <citation type="submission" date="2016-04" db="EMBL/GenBank/DDBJ databases">
        <title>Draft genome of Fonsecaea erecta CBS 125763.</title>
        <authorList>
            <person name="Weiss V.A."/>
            <person name="Vicente V.A."/>
            <person name="Raittz R.T."/>
            <person name="Moreno L.F."/>
            <person name="De Souza E.M."/>
            <person name="Pedrosa F.O."/>
            <person name="Steffens M.B."/>
            <person name="Faoro H."/>
            <person name="Tadra-Sfeir M.Z."/>
            <person name="Najafzadeh M.J."/>
            <person name="Felipe M.S."/>
            <person name="Teixeira M."/>
            <person name="Sun J."/>
            <person name="Xi L."/>
            <person name="Gomes R."/>
            <person name="De Azevedo C.M."/>
            <person name="Salgado C.G."/>
            <person name="Da Silva M.B."/>
            <person name="Nascimento M.F."/>
            <person name="Queiroz-Telles F."/>
            <person name="Attili D.S."/>
            <person name="Gorbushina A."/>
        </authorList>
    </citation>
    <scope>NUCLEOTIDE SEQUENCE [LARGE SCALE GENOMIC DNA]</scope>
    <source>
        <strain evidence="4 5">CBS 125763</strain>
    </source>
</reference>
<dbReference type="GeneID" id="30005950"/>
<name>A0A178ZTP2_9EURO</name>
<dbReference type="Pfam" id="PF03059">
    <property type="entry name" value="NAS"/>
    <property type="match status" value="1"/>
</dbReference>
<dbReference type="GO" id="GO:0030410">
    <property type="term" value="F:nicotianamine synthase activity"/>
    <property type="evidence" value="ECO:0007669"/>
    <property type="project" value="InterPro"/>
</dbReference>
<evidence type="ECO:0000256" key="1">
    <source>
        <dbReference type="ARBA" id="ARBA00007009"/>
    </source>
</evidence>
<dbReference type="Proteomes" id="UP000078343">
    <property type="component" value="Unassembled WGS sequence"/>
</dbReference>
<protein>
    <recommendedName>
        <fullName evidence="6">Nicotianamine synthase</fullName>
    </recommendedName>
</protein>
<evidence type="ECO:0000313" key="4">
    <source>
        <dbReference type="EMBL" id="OAP62553.1"/>
    </source>
</evidence>
<dbReference type="InterPro" id="IPR029063">
    <property type="entry name" value="SAM-dependent_MTases_sf"/>
</dbReference>
<evidence type="ECO:0000256" key="2">
    <source>
        <dbReference type="ARBA" id="ARBA00022679"/>
    </source>
</evidence>
<accession>A0A178ZTP2</accession>
<dbReference type="SUPFAM" id="SSF53335">
    <property type="entry name" value="S-adenosyl-L-methionine-dependent methyltransferases"/>
    <property type="match status" value="1"/>
</dbReference>
<keyword evidence="2" id="KW-0808">Transferase</keyword>
<evidence type="ECO:0000313" key="5">
    <source>
        <dbReference type="Proteomes" id="UP000078343"/>
    </source>
</evidence>
<dbReference type="Gene3D" id="3.40.50.150">
    <property type="entry name" value="Vaccinia Virus protein VP39"/>
    <property type="match status" value="1"/>
</dbReference>
<organism evidence="4 5">
    <name type="scientific">Fonsecaea erecta</name>
    <dbReference type="NCBI Taxonomy" id="1367422"/>
    <lineage>
        <taxon>Eukaryota</taxon>
        <taxon>Fungi</taxon>
        <taxon>Dikarya</taxon>
        <taxon>Ascomycota</taxon>
        <taxon>Pezizomycotina</taxon>
        <taxon>Eurotiomycetes</taxon>
        <taxon>Chaetothyriomycetidae</taxon>
        <taxon>Chaetothyriales</taxon>
        <taxon>Herpotrichiellaceae</taxon>
        <taxon>Fonsecaea</taxon>
    </lineage>
</organism>
<comment type="similarity">
    <text evidence="1">Belongs to the nicotianamine synthase (NAS)-like family.</text>
</comment>
<sequence>MVPHAISGPESTGSVRDLQSEAQYYVRKMTINITNASSLGPLDTPEKADELVALWDDFYEVIAFTTLDSELEREILEDPAIIKIMPDIRRILGESEVALEKTWADRVVAVKDPSEARKIFVSTPLHEFYEHVVKAEWSAMLSILGRTPTSVAILGSGAMPETGIWITDWAQKNGQQVHIYSLELFPDRLEQGRKVYDALTGSKHCTFEAGDVRTTPQDLSAHDIVYFNAAVGTTTLEKETIILDVVKRMRVGAYMITRSTHSLKTMAYPPAQIQTPRVFKKLRPVQTCHLNGERGKNASASFIISRVV</sequence>
<evidence type="ECO:0000256" key="3">
    <source>
        <dbReference type="ARBA" id="ARBA00022691"/>
    </source>
</evidence>
<dbReference type="STRING" id="1367422.A0A178ZTP2"/>
<dbReference type="OrthoDB" id="1858069at2759"/>
<comment type="caution">
    <text evidence="4">The sequence shown here is derived from an EMBL/GenBank/DDBJ whole genome shotgun (WGS) entry which is preliminary data.</text>
</comment>
<dbReference type="EMBL" id="LVYI01000002">
    <property type="protein sequence ID" value="OAP62553.1"/>
    <property type="molecule type" value="Genomic_DNA"/>
</dbReference>
<dbReference type="PROSITE" id="PS51142">
    <property type="entry name" value="NAS"/>
    <property type="match status" value="1"/>
</dbReference>
<dbReference type="GO" id="GO:0030418">
    <property type="term" value="P:nicotianamine biosynthetic process"/>
    <property type="evidence" value="ECO:0007669"/>
    <property type="project" value="InterPro"/>
</dbReference>
<keyword evidence="3" id="KW-0949">S-adenosyl-L-methionine</keyword>
<keyword evidence="5" id="KW-1185">Reference proteome</keyword>
<dbReference type="AlphaFoldDB" id="A0A178ZTP2"/>
<dbReference type="PANTHER" id="PTHR32266:SF12">
    <property type="entry name" value="NICOTIANAMINE SYNTHASE 3"/>
    <property type="match status" value="1"/>
</dbReference>
<dbReference type="PANTHER" id="PTHR32266">
    <property type="entry name" value="NICOTIANAMINE SYNTHASE 3"/>
    <property type="match status" value="1"/>
</dbReference>
<evidence type="ECO:0008006" key="6">
    <source>
        <dbReference type="Google" id="ProtNLM"/>
    </source>
</evidence>
<gene>
    <name evidence="4" type="ORF">AYL99_01780</name>
</gene>
<proteinExistence type="inferred from homology"/>
<dbReference type="InterPro" id="IPR004298">
    <property type="entry name" value="Nicotian_synth"/>
</dbReference>
<dbReference type="RefSeq" id="XP_018695920.1">
    <property type="nucleotide sequence ID" value="XM_018833296.1"/>
</dbReference>